<name>A0AAV5GGT6_9BASI</name>
<organism evidence="2 3">
    <name type="scientific">Rhodotorula paludigena</name>
    <dbReference type="NCBI Taxonomy" id="86838"/>
    <lineage>
        <taxon>Eukaryota</taxon>
        <taxon>Fungi</taxon>
        <taxon>Dikarya</taxon>
        <taxon>Basidiomycota</taxon>
        <taxon>Pucciniomycotina</taxon>
        <taxon>Microbotryomycetes</taxon>
        <taxon>Sporidiobolales</taxon>
        <taxon>Sporidiobolaceae</taxon>
        <taxon>Rhodotorula</taxon>
    </lineage>
</organism>
<gene>
    <name evidence="2" type="ORF">Rhopal_001931-T1</name>
</gene>
<sequence length="230" mass="25007">MARPSSLAAALRPHLASPSSCRVVVPSRRIASKVHAGLHYHAHPSLPGHYTLSYLQTPPPSLRFSPTTLGTLRPLPASPSSYSSSSFGAQSHPEADAGLPPITPRTLDENPDFLRLVHEIVQANIADDLWLQTQAKALSDDTHLHIGDERAPADANRVPAPQDILASVLVQQGKVVPESYEPNRVAYRLVTEDGLMRLPHGLGEKVREACKRVREVEEEVARDEQGGQGQ</sequence>
<protein>
    <submittedName>
        <fullName evidence="2">Uncharacterized protein</fullName>
    </submittedName>
</protein>
<comment type="caution">
    <text evidence="2">The sequence shown here is derived from an EMBL/GenBank/DDBJ whole genome shotgun (WGS) entry which is preliminary data.</text>
</comment>
<dbReference type="Proteomes" id="UP001342314">
    <property type="component" value="Unassembled WGS sequence"/>
</dbReference>
<proteinExistence type="predicted"/>
<dbReference type="EMBL" id="BQKY01000004">
    <property type="protein sequence ID" value="GJN88960.1"/>
    <property type="molecule type" value="Genomic_DNA"/>
</dbReference>
<accession>A0AAV5GGT6</accession>
<dbReference type="AlphaFoldDB" id="A0AAV5GGT6"/>
<evidence type="ECO:0000256" key="1">
    <source>
        <dbReference type="SAM" id="MobiDB-lite"/>
    </source>
</evidence>
<dbReference type="PANTHER" id="PTHR37331:SF1">
    <property type="entry name" value="YALI0F11671P"/>
    <property type="match status" value="1"/>
</dbReference>
<feature type="region of interest" description="Disordered" evidence="1">
    <location>
        <begin position="65"/>
        <end position="105"/>
    </location>
</feature>
<dbReference type="PANTHER" id="PTHR37331">
    <property type="entry name" value="YALI0F11671P"/>
    <property type="match status" value="1"/>
</dbReference>
<keyword evidence="3" id="KW-1185">Reference proteome</keyword>
<reference evidence="2 3" key="1">
    <citation type="submission" date="2021-12" db="EMBL/GenBank/DDBJ databases">
        <title>High titer production of polyol ester of fatty acids by Rhodotorula paludigena BS15 towards product separation-free biomass refinery.</title>
        <authorList>
            <person name="Mano J."/>
            <person name="Ono H."/>
            <person name="Tanaka T."/>
            <person name="Naito K."/>
            <person name="Sushida H."/>
            <person name="Ike M."/>
            <person name="Tokuyasu K."/>
            <person name="Kitaoka M."/>
        </authorList>
    </citation>
    <scope>NUCLEOTIDE SEQUENCE [LARGE SCALE GENOMIC DNA]</scope>
    <source>
        <strain evidence="2 3">BS15</strain>
    </source>
</reference>
<evidence type="ECO:0000313" key="3">
    <source>
        <dbReference type="Proteomes" id="UP001342314"/>
    </source>
</evidence>
<evidence type="ECO:0000313" key="2">
    <source>
        <dbReference type="EMBL" id="GJN88960.1"/>
    </source>
</evidence>